<keyword evidence="2" id="KW-1185">Reference proteome</keyword>
<proteinExistence type="predicted"/>
<sequence>MVVMSNYPLGRNAQRGMVLILIAFIIGLGAAAFMFKMFSASNLQAAQDEKTMRVLGEAKAVLIAWAVSHPNSPGMMPWPDRNTDLDFDGVSAYDGKSDCATGTFQPSYLLGQLPWRAQSNPCVTPHTGLGVDFRDAQGNRLWYAVSRNLVRDYENSEYPIINPGMANPPHAVTPYLRQGGTDSYPWLKVLDRNGRLVSDRVAAVIISPGNPLEGQDRSSTAPDASQYLDSFQIGAAIFSNRGYATADEDFIMGEDSRNVSSNDASFNQPYYFNDKLVYITIDELMYALEKRVLQETRQTLKSYYQSKTYYPFAASYGLVANSNQCVQGNLRGLLPVNAPSAHVCSCTSARVCNCNFSVVSSIAFTRASGNFVATGSASNAPTGACSVAASDRKTCTCTGKGGCKRAGGVEQFSCDACGSCSAKVAGINRFSTTGSFLVSTGGCSNTTNLATCSNNTNGTFTLAACGATQVITSLPAVGGLLPAWYLQNEWQKYITYAVSSDCVSGSICSSASSPPKITVGINNNVSALVATSLASPSGASCDISNYLSAVENTNVIVSNGTQDSVYSNTMPKTSTNNDQVVVVSP</sequence>
<accession>C6WSR7</accession>
<protein>
    <submittedName>
        <fullName evidence="1">Uncharacterized protein</fullName>
    </submittedName>
</protein>
<dbReference type="AlphaFoldDB" id="C6WSR7"/>
<dbReference type="HOGENOM" id="CLU_466045_0_0_4"/>
<dbReference type="eggNOG" id="ENOG5032WH7">
    <property type="taxonomic scope" value="Bacteria"/>
</dbReference>
<dbReference type="Proteomes" id="UP000002742">
    <property type="component" value="Chromosome"/>
</dbReference>
<dbReference type="EMBL" id="CP001672">
    <property type="protein sequence ID" value="ACT47159.1"/>
    <property type="molecule type" value="Genomic_DNA"/>
</dbReference>
<evidence type="ECO:0000313" key="2">
    <source>
        <dbReference type="Proteomes" id="UP000002742"/>
    </source>
</evidence>
<dbReference type="KEGG" id="mmb:Mmol_0249"/>
<dbReference type="STRING" id="583345.Mmol_0249"/>
<evidence type="ECO:0000313" key="1">
    <source>
        <dbReference type="EMBL" id="ACT47159.1"/>
    </source>
</evidence>
<reference evidence="1 2" key="2">
    <citation type="journal article" date="2011" name="J. Bacteriol.">
        <title>Genomes of three methylotrophs from a single niche uncover genetic and metabolic divergence of Methylophilaceae.</title>
        <authorList>
            <person name="Lapidus A."/>
            <person name="Clum A."/>
            <person name="Labutti K."/>
            <person name="Kaluzhnaya M.G."/>
            <person name="Lim S."/>
            <person name="Beck D.A."/>
            <person name="Glavina Del Rio T."/>
            <person name="Nolan M."/>
            <person name="Mavromatis K."/>
            <person name="Huntemann M."/>
            <person name="Lucas S."/>
            <person name="Lidstrom M.E."/>
            <person name="Ivanova N."/>
            <person name="Chistoserdova L."/>
        </authorList>
    </citation>
    <scope>NUCLEOTIDE SEQUENCE [LARGE SCALE GENOMIC DNA]</scope>
    <source>
        <strain evidence="2">JLW8 / ATCC BAA-1282 / DSM 17540</strain>
    </source>
</reference>
<organism evidence="1 2">
    <name type="scientific">Methylotenera mobilis (strain JLW8 / ATCC BAA-1282 / DSM 17540)</name>
    <dbReference type="NCBI Taxonomy" id="583345"/>
    <lineage>
        <taxon>Bacteria</taxon>
        <taxon>Pseudomonadati</taxon>
        <taxon>Pseudomonadota</taxon>
        <taxon>Betaproteobacteria</taxon>
        <taxon>Nitrosomonadales</taxon>
        <taxon>Methylophilaceae</taxon>
        <taxon>Methylotenera</taxon>
    </lineage>
</organism>
<gene>
    <name evidence="1" type="ordered locus">Mmol_0249</name>
</gene>
<name>C6WSR7_METML</name>
<reference evidence="2" key="1">
    <citation type="submission" date="2009-07" db="EMBL/GenBank/DDBJ databases">
        <title>Complete sequence of Methylotenera mobilis JLW8.</title>
        <authorList>
            <consortium name="US DOE Joint Genome Institute"/>
            <person name="Lucas S."/>
            <person name="Copeland A."/>
            <person name="Lapidus A."/>
            <person name="Glavina del Rio T."/>
            <person name="Tice H."/>
            <person name="Bruce D."/>
            <person name="Goodwin L."/>
            <person name="Pitluck S."/>
            <person name="LaButti K.M."/>
            <person name="Clum A."/>
            <person name="Larimer F."/>
            <person name="Land M."/>
            <person name="Hauser L."/>
            <person name="Kyrpides N."/>
            <person name="Mikhailova N."/>
            <person name="Kayluzhnaya M."/>
            <person name="Chistoserdova L."/>
        </authorList>
    </citation>
    <scope>NUCLEOTIDE SEQUENCE [LARGE SCALE GENOMIC DNA]</scope>
    <source>
        <strain evidence="2">JLW8 / ATCC BAA-1282 / DSM 17540</strain>
    </source>
</reference>